<dbReference type="PROSITE" id="PS50928">
    <property type="entry name" value="ABC_TM1"/>
    <property type="match status" value="1"/>
</dbReference>
<dbReference type="InterPro" id="IPR050366">
    <property type="entry name" value="BP-dependent_transpt_permease"/>
</dbReference>
<evidence type="ECO:0000256" key="5">
    <source>
        <dbReference type="ARBA" id="ARBA00022989"/>
    </source>
</evidence>
<dbReference type="GO" id="GO:0005886">
    <property type="term" value="C:plasma membrane"/>
    <property type="evidence" value="ECO:0007669"/>
    <property type="project" value="UniProtKB-SubCell"/>
</dbReference>
<feature type="transmembrane region" description="Helical" evidence="7">
    <location>
        <begin position="142"/>
        <end position="160"/>
    </location>
</feature>
<proteinExistence type="predicted"/>
<name>A0A381UMP2_9ZZZZ</name>
<gene>
    <name evidence="9" type="ORF">METZ01_LOCUS82270</name>
</gene>
<dbReference type="Gene3D" id="1.10.3720.10">
    <property type="entry name" value="MetI-like"/>
    <property type="match status" value="1"/>
</dbReference>
<dbReference type="GO" id="GO:0055085">
    <property type="term" value="P:transmembrane transport"/>
    <property type="evidence" value="ECO:0007669"/>
    <property type="project" value="InterPro"/>
</dbReference>
<keyword evidence="3" id="KW-1003">Cell membrane</keyword>
<feature type="domain" description="ABC transmembrane type-1" evidence="8">
    <location>
        <begin position="103"/>
        <end position="293"/>
    </location>
</feature>
<feature type="transmembrane region" description="Helical" evidence="7">
    <location>
        <begin position="272"/>
        <end position="292"/>
    </location>
</feature>
<dbReference type="AlphaFoldDB" id="A0A381UMP2"/>
<evidence type="ECO:0000259" key="8">
    <source>
        <dbReference type="PROSITE" id="PS50928"/>
    </source>
</evidence>
<evidence type="ECO:0000256" key="4">
    <source>
        <dbReference type="ARBA" id="ARBA00022692"/>
    </source>
</evidence>
<protein>
    <recommendedName>
        <fullName evidence="8">ABC transmembrane type-1 domain-containing protein</fullName>
    </recommendedName>
</protein>
<feature type="transmembrane region" description="Helical" evidence="7">
    <location>
        <begin position="35"/>
        <end position="53"/>
    </location>
</feature>
<accession>A0A381UMP2</accession>
<dbReference type="InterPro" id="IPR025966">
    <property type="entry name" value="OppC_N"/>
</dbReference>
<dbReference type="CDD" id="cd06261">
    <property type="entry name" value="TM_PBP2"/>
    <property type="match status" value="1"/>
</dbReference>
<dbReference type="SUPFAM" id="SSF161098">
    <property type="entry name" value="MetI-like"/>
    <property type="match status" value="1"/>
</dbReference>
<reference evidence="9" key="1">
    <citation type="submission" date="2018-05" db="EMBL/GenBank/DDBJ databases">
        <authorList>
            <person name="Lanie J.A."/>
            <person name="Ng W.-L."/>
            <person name="Kazmierczak K.M."/>
            <person name="Andrzejewski T.M."/>
            <person name="Davidsen T.M."/>
            <person name="Wayne K.J."/>
            <person name="Tettelin H."/>
            <person name="Glass J.I."/>
            <person name="Rusch D."/>
            <person name="Podicherti R."/>
            <person name="Tsui H.-C.T."/>
            <person name="Winkler M.E."/>
        </authorList>
    </citation>
    <scope>NUCLEOTIDE SEQUENCE</scope>
</reference>
<evidence type="ECO:0000256" key="2">
    <source>
        <dbReference type="ARBA" id="ARBA00022448"/>
    </source>
</evidence>
<dbReference type="PANTHER" id="PTHR43386">
    <property type="entry name" value="OLIGOPEPTIDE TRANSPORT SYSTEM PERMEASE PROTEIN APPC"/>
    <property type="match status" value="1"/>
</dbReference>
<organism evidence="9">
    <name type="scientific">marine metagenome</name>
    <dbReference type="NCBI Taxonomy" id="408172"/>
    <lineage>
        <taxon>unclassified sequences</taxon>
        <taxon>metagenomes</taxon>
        <taxon>ecological metagenomes</taxon>
    </lineage>
</organism>
<dbReference type="PANTHER" id="PTHR43386:SF1">
    <property type="entry name" value="D,D-DIPEPTIDE TRANSPORT SYSTEM PERMEASE PROTEIN DDPC-RELATED"/>
    <property type="match status" value="1"/>
</dbReference>
<evidence type="ECO:0000256" key="7">
    <source>
        <dbReference type="SAM" id="Phobius"/>
    </source>
</evidence>
<keyword evidence="2" id="KW-0813">Transport</keyword>
<keyword evidence="4 7" id="KW-0812">Transmembrane</keyword>
<dbReference type="InterPro" id="IPR035906">
    <property type="entry name" value="MetI-like_sf"/>
</dbReference>
<dbReference type="EMBL" id="UINC01006751">
    <property type="protein sequence ID" value="SVA29416.1"/>
    <property type="molecule type" value="Genomic_DNA"/>
</dbReference>
<feature type="transmembrane region" description="Helical" evidence="7">
    <location>
        <begin position="105"/>
        <end position="130"/>
    </location>
</feature>
<sequence length="308" mass="34030">MVEKNTKTINENLEEEHKGYSPIKSFINSLINSKWAFGSIIWLIIIINVAIFAPQISPHDPNRNNITERVAPPLTLDKEGNMKYLIGSDALGRDSFSRLLYGAQVSLIVGFAAVFVGGILGVLLGMYAGYYGKIVDDVIMRLADIQLAFPFILLAILFLVVLGEGLINLILVLGIGQWVIYARIARAQTISQKEKEYVEAAKALGVSNFNIMFGSILPNIFAPLIVIASFNVASVILAEAALSFLGLGVPPQIPTWGSMLAESRDHIFARRWWLPVFPGMAILLTVLAFNIVGDWLRDYLDPRLKEVE</sequence>
<evidence type="ECO:0000256" key="6">
    <source>
        <dbReference type="ARBA" id="ARBA00023136"/>
    </source>
</evidence>
<dbReference type="Pfam" id="PF00528">
    <property type="entry name" value="BPD_transp_1"/>
    <property type="match status" value="1"/>
</dbReference>
<keyword evidence="6 7" id="KW-0472">Membrane</keyword>
<feature type="transmembrane region" description="Helical" evidence="7">
    <location>
        <begin position="166"/>
        <end position="184"/>
    </location>
</feature>
<keyword evidence="5 7" id="KW-1133">Transmembrane helix</keyword>
<feature type="transmembrane region" description="Helical" evidence="7">
    <location>
        <begin position="205"/>
        <end position="226"/>
    </location>
</feature>
<dbReference type="InterPro" id="IPR000515">
    <property type="entry name" value="MetI-like"/>
</dbReference>
<evidence type="ECO:0000256" key="3">
    <source>
        <dbReference type="ARBA" id="ARBA00022475"/>
    </source>
</evidence>
<dbReference type="Pfam" id="PF12911">
    <property type="entry name" value="OppC_N"/>
    <property type="match status" value="1"/>
</dbReference>
<feature type="transmembrane region" description="Helical" evidence="7">
    <location>
        <begin position="232"/>
        <end position="251"/>
    </location>
</feature>
<evidence type="ECO:0000313" key="9">
    <source>
        <dbReference type="EMBL" id="SVA29416.1"/>
    </source>
</evidence>
<evidence type="ECO:0000256" key="1">
    <source>
        <dbReference type="ARBA" id="ARBA00004651"/>
    </source>
</evidence>
<comment type="subcellular location">
    <subcellularLocation>
        <location evidence="1">Cell membrane</location>
        <topology evidence="1">Multi-pass membrane protein</topology>
    </subcellularLocation>
</comment>